<evidence type="ECO:0000313" key="3">
    <source>
        <dbReference type="Proteomes" id="UP000799779"/>
    </source>
</evidence>
<gene>
    <name evidence="2" type="ORF">P154DRAFT_528525</name>
</gene>
<protein>
    <submittedName>
        <fullName evidence="2">Uncharacterized protein</fullName>
    </submittedName>
</protein>
<organism evidence="2 3">
    <name type="scientific">Amniculicola lignicola CBS 123094</name>
    <dbReference type="NCBI Taxonomy" id="1392246"/>
    <lineage>
        <taxon>Eukaryota</taxon>
        <taxon>Fungi</taxon>
        <taxon>Dikarya</taxon>
        <taxon>Ascomycota</taxon>
        <taxon>Pezizomycotina</taxon>
        <taxon>Dothideomycetes</taxon>
        <taxon>Pleosporomycetidae</taxon>
        <taxon>Pleosporales</taxon>
        <taxon>Amniculicolaceae</taxon>
        <taxon>Amniculicola</taxon>
    </lineage>
</organism>
<feature type="region of interest" description="Disordered" evidence="1">
    <location>
        <begin position="103"/>
        <end position="182"/>
    </location>
</feature>
<feature type="compositionally biased region" description="Low complexity" evidence="1">
    <location>
        <begin position="103"/>
        <end position="114"/>
    </location>
</feature>
<evidence type="ECO:0000313" key="2">
    <source>
        <dbReference type="EMBL" id="KAF2007857.1"/>
    </source>
</evidence>
<feature type="compositionally biased region" description="Gly residues" evidence="1">
    <location>
        <begin position="167"/>
        <end position="177"/>
    </location>
</feature>
<keyword evidence="3" id="KW-1185">Reference proteome</keyword>
<name>A0A6A5X4Q1_9PLEO</name>
<dbReference type="AlphaFoldDB" id="A0A6A5X4Q1"/>
<feature type="region of interest" description="Disordered" evidence="1">
    <location>
        <begin position="276"/>
        <end position="311"/>
    </location>
</feature>
<sequence length="311" mass="34358">MAYVLRRLNRYTYTNLPPDLIPQGYHLQTFKHNNPRVHRSRSLKAVLADFAATYLLGERPLNGRAGDTDILLSWLDSYTSLATAVTRFINESAAFRSNLTSAASPSFTSESSATEQVSRWSSQNSFPPGHSPGTTWRIPRRSPHVVDRCPTRADPRAVWRPRPAGPIGAGGDGGSGAGRFRPQEIGFFHPNLDGSASKNDHGGDGDYTYIGSDLCIRDVHVFVDRCCDIATLRDEATVVNGIPTYLRGSAGVDKAGFHVSSLASFIDILVKQFKRPPQSSRSTTRSRKEHHRTENGGAWRRHHSEHPLPES</sequence>
<feature type="compositionally biased region" description="Basic and acidic residues" evidence="1">
    <location>
        <begin position="144"/>
        <end position="157"/>
    </location>
</feature>
<feature type="compositionally biased region" description="Polar residues" evidence="1">
    <location>
        <begin position="115"/>
        <end position="126"/>
    </location>
</feature>
<dbReference type="Proteomes" id="UP000799779">
    <property type="component" value="Unassembled WGS sequence"/>
</dbReference>
<proteinExistence type="predicted"/>
<reference evidence="2" key="1">
    <citation type="journal article" date="2020" name="Stud. Mycol.">
        <title>101 Dothideomycetes genomes: a test case for predicting lifestyles and emergence of pathogens.</title>
        <authorList>
            <person name="Haridas S."/>
            <person name="Albert R."/>
            <person name="Binder M."/>
            <person name="Bloem J."/>
            <person name="Labutti K."/>
            <person name="Salamov A."/>
            <person name="Andreopoulos B."/>
            <person name="Baker S."/>
            <person name="Barry K."/>
            <person name="Bills G."/>
            <person name="Bluhm B."/>
            <person name="Cannon C."/>
            <person name="Castanera R."/>
            <person name="Culley D."/>
            <person name="Daum C."/>
            <person name="Ezra D."/>
            <person name="Gonzalez J."/>
            <person name="Henrissat B."/>
            <person name="Kuo A."/>
            <person name="Liang C."/>
            <person name="Lipzen A."/>
            <person name="Lutzoni F."/>
            <person name="Magnuson J."/>
            <person name="Mondo S."/>
            <person name="Nolan M."/>
            <person name="Ohm R."/>
            <person name="Pangilinan J."/>
            <person name="Park H.-J."/>
            <person name="Ramirez L."/>
            <person name="Alfaro M."/>
            <person name="Sun H."/>
            <person name="Tritt A."/>
            <person name="Yoshinaga Y."/>
            <person name="Zwiers L.-H."/>
            <person name="Turgeon B."/>
            <person name="Goodwin S."/>
            <person name="Spatafora J."/>
            <person name="Crous P."/>
            <person name="Grigoriev I."/>
        </authorList>
    </citation>
    <scope>NUCLEOTIDE SEQUENCE</scope>
    <source>
        <strain evidence="2">CBS 123094</strain>
    </source>
</reference>
<evidence type="ECO:0000256" key="1">
    <source>
        <dbReference type="SAM" id="MobiDB-lite"/>
    </source>
</evidence>
<dbReference type="EMBL" id="ML977556">
    <property type="protein sequence ID" value="KAF2007857.1"/>
    <property type="molecule type" value="Genomic_DNA"/>
</dbReference>
<accession>A0A6A5X4Q1</accession>